<protein>
    <recommendedName>
        <fullName evidence="3">Nephrocystin 3-like N-terminal domain-containing protein</fullName>
    </recommendedName>
</protein>
<evidence type="ECO:0000259" key="3">
    <source>
        <dbReference type="Pfam" id="PF24883"/>
    </source>
</evidence>
<keyword evidence="5" id="KW-1185">Reference proteome</keyword>
<dbReference type="Pfam" id="PF24883">
    <property type="entry name" value="NPHP3_N"/>
    <property type="match status" value="1"/>
</dbReference>
<sequence length="1209" mass="136371">MPSTSHTNFRLRGIPLAYEKKEGIRELIKETLDLDPTTTINIHSVAISPSSQDSRTATLSFPDIPACLLDRSRNEWTFHLKDGEDLDLSSSIVFDTHFRGFTPFQRSNHDDCHVDIVAVTGLGGHGLGSFKQKDGPFMWLRDGLPVDEPNLRILSYGYDSKIVDSNSFQNLTDLARSFQLDLESIQNSGHSRPIVFIAHSLGGLLVKETIVQMTHEPERSLLDLISGFMFFGVPHQGLAVECLVPLINDAPNRALLESLGKNSPLLCRLEREFRSAIGTRRRQIVSFYETERSLTAQQVEGGKWQLSGPSEVLVEVSSATCGSLRQHPINRNHSEMVKFSSRQDDLYQRVLQALKPLLEDSRSLQTQVGYNTKISLSEDEKSCLRSLSFQEQDHRYAELHYDKNTCGWLLEDSRYRAWLKAPRGLFWIKGSPGTGKSVLMKFAAEAMQRRYSNDLVVSFFIHGRGASLQRTLLGVYRALLSSLLEKFPTYLQGLTQRFRRQEERFGAYERKDGWAWTESELKECLSEVLSQGTVKQPVTIYLDALDECGEDDAKRLLQYLRKIMSTVDKEEGLLKVCFSSRHYPVLGFETMPTLLVEERNTEDIKCYQIERYILSEAQGVFQWAILVTDIILNEVLSGSNSASLHQAIIAIPKDLQKIYDFILSGAEGEGRAYMVKLFRWVLFSERPLSAHELREALSTSQDMTCTTTSELRAHPCYSDTVSDFEIRVRHISRGLVEFKSREVWEVYQTDGEDWDREAQFIHQSAADFVLQVFLTREPAAESIHGMAYFEISRSCLKYMVLEDILGSSQLSRRELSVKFPLLPYAVTYLLQHILSVERSSMKQADLLELVQWHQPGCLILLSNIWLKMDPDYSHAPMGWPFVGATAPHILVGLGSFSALQIYLNHHTIDFNARDSYGNSPLLLALREGREDLALLLLNQSVALQAGQRPCVRDAPQIDQLGESSDHLIHVNMTNSDGETPLGMAVSMKAHNAILSLLSAGANPKTEPELLLYAISRVDKPLVSDLMERQVCTDGAVFLIVQTLRKRVQNDPDTAQNDPDTALHEILVSLLEAGVNTGSLPGVAEESIIEDSEDSSDEIEHDEALRLALYHDLMPVATLLILHAAFAATTDLDVFYLLEIAAHHNEMDILDALPIKFCPQRESFTETKLFVRHDAVRRNETGVDTVFLRTLYADGVPSDILLHSVLRTYV</sequence>
<dbReference type="SMART" id="SM00248">
    <property type="entry name" value="ANK"/>
    <property type="match status" value="2"/>
</dbReference>
<dbReference type="InterPro" id="IPR056884">
    <property type="entry name" value="NPHP3-like_N"/>
</dbReference>
<name>A0A395MAY2_9HYPO</name>
<dbReference type="InterPro" id="IPR029058">
    <property type="entry name" value="AB_hydrolase_fold"/>
</dbReference>
<dbReference type="SUPFAM" id="SSF52540">
    <property type="entry name" value="P-loop containing nucleoside triphosphate hydrolases"/>
    <property type="match status" value="1"/>
</dbReference>
<dbReference type="Gene3D" id="3.40.50.1820">
    <property type="entry name" value="alpha/beta hydrolase"/>
    <property type="match status" value="1"/>
</dbReference>
<feature type="domain" description="Nephrocystin 3-like N-terminal" evidence="3">
    <location>
        <begin position="404"/>
        <end position="581"/>
    </location>
</feature>
<dbReference type="InterPro" id="IPR027417">
    <property type="entry name" value="P-loop_NTPase"/>
</dbReference>
<dbReference type="Proteomes" id="UP000265631">
    <property type="component" value="Unassembled WGS sequence"/>
</dbReference>
<dbReference type="AlphaFoldDB" id="A0A395MAY2"/>
<keyword evidence="1" id="KW-0677">Repeat</keyword>
<dbReference type="Gene3D" id="1.25.40.20">
    <property type="entry name" value="Ankyrin repeat-containing domain"/>
    <property type="match status" value="2"/>
</dbReference>
<organism evidence="4 5">
    <name type="scientific">Fusarium flagelliforme</name>
    <dbReference type="NCBI Taxonomy" id="2675880"/>
    <lineage>
        <taxon>Eukaryota</taxon>
        <taxon>Fungi</taxon>
        <taxon>Dikarya</taxon>
        <taxon>Ascomycota</taxon>
        <taxon>Pezizomycotina</taxon>
        <taxon>Sordariomycetes</taxon>
        <taxon>Hypocreomycetidae</taxon>
        <taxon>Hypocreales</taxon>
        <taxon>Nectriaceae</taxon>
        <taxon>Fusarium</taxon>
        <taxon>Fusarium incarnatum-equiseti species complex</taxon>
    </lineage>
</organism>
<feature type="repeat" description="ANK" evidence="2">
    <location>
        <begin position="976"/>
        <end position="1008"/>
    </location>
</feature>
<dbReference type="PANTHER" id="PTHR10039:SF5">
    <property type="entry name" value="NACHT DOMAIN-CONTAINING PROTEIN"/>
    <property type="match status" value="1"/>
</dbReference>
<evidence type="ECO:0000313" key="5">
    <source>
        <dbReference type="Proteomes" id="UP000265631"/>
    </source>
</evidence>
<accession>A0A395MAY2</accession>
<dbReference type="SUPFAM" id="SSF53474">
    <property type="entry name" value="alpha/beta-Hydrolases"/>
    <property type="match status" value="1"/>
</dbReference>
<dbReference type="EMBL" id="PXXK01000381">
    <property type="protein sequence ID" value="RFN45021.1"/>
    <property type="molecule type" value="Genomic_DNA"/>
</dbReference>
<keyword evidence="2" id="KW-0040">ANK repeat</keyword>
<dbReference type="Gene3D" id="3.40.50.300">
    <property type="entry name" value="P-loop containing nucleotide triphosphate hydrolases"/>
    <property type="match status" value="1"/>
</dbReference>
<evidence type="ECO:0000256" key="1">
    <source>
        <dbReference type="ARBA" id="ARBA00022737"/>
    </source>
</evidence>
<dbReference type="PROSITE" id="PS50088">
    <property type="entry name" value="ANK_REPEAT"/>
    <property type="match status" value="1"/>
</dbReference>
<evidence type="ECO:0000313" key="4">
    <source>
        <dbReference type="EMBL" id="RFN45021.1"/>
    </source>
</evidence>
<reference evidence="4 5" key="1">
    <citation type="journal article" date="2018" name="PLoS Pathog.">
        <title>Evolution of structural diversity of trichothecenes, a family of toxins produced by plant pathogenic and entomopathogenic fungi.</title>
        <authorList>
            <person name="Proctor R.H."/>
            <person name="McCormick S.P."/>
            <person name="Kim H.S."/>
            <person name="Cardoza R.E."/>
            <person name="Stanley A.M."/>
            <person name="Lindo L."/>
            <person name="Kelly A."/>
            <person name="Brown D.W."/>
            <person name="Lee T."/>
            <person name="Vaughan M.M."/>
            <person name="Alexander N.J."/>
            <person name="Busman M."/>
            <person name="Gutierrez S."/>
        </authorList>
    </citation>
    <scope>NUCLEOTIDE SEQUENCE [LARGE SCALE GENOMIC DNA]</scope>
    <source>
        <strain evidence="4 5">NRRL 13405</strain>
    </source>
</reference>
<gene>
    <name evidence="4" type="ORF">FIE12Z_10749</name>
</gene>
<proteinExistence type="predicted"/>
<comment type="caution">
    <text evidence="4">The sequence shown here is derived from an EMBL/GenBank/DDBJ whole genome shotgun (WGS) entry which is preliminary data.</text>
</comment>
<evidence type="ECO:0000256" key="2">
    <source>
        <dbReference type="PROSITE-ProRule" id="PRU00023"/>
    </source>
</evidence>
<dbReference type="InterPro" id="IPR036770">
    <property type="entry name" value="Ankyrin_rpt-contain_sf"/>
</dbReference>
<dbReference type="InterPro" id="IPR002110">
    <property type="entry name" value="Ankyrin_rpt"/>
</dbReference>
<dbReference type="SUPFAM" id="SSF48403">
    <property type="entry name" value="Ankyrin repeat"/>
    <property type="match status" value="1"/>
</dbReference>
<dbReference type="PANTHER" id="PTHR10039">
    <property type="entry name" value="AMELOGENIN"/>
    <property type="match status" value="1"/>
</dbReference>